<reference evidence="2 3" key="1">
    <citation type="journal article" date="2010" name="Nature">
        <title>Genome sequencing and analysis of the model grass Brachypodium distachyon.</title>
        <authorList>
            <consortium name="International Brachypodium Initiative"/>
        </authorList>
    </citation>
    <scope>NUCLEOTIDE SEQUENCE [LARGE SCALE GENOMIC DNA]</scope>
    <source>
        <strain evidence="2 3">Bd21</strain>
    </source>
</reference>
<evidence type="ECO:0000256" key="1">
    <source>
        <dbReference type="SAM" id="Phobius"/>
    </source>
</evidence>
<evidence type="ECO:0000313" key="3">
    <source>
        <dbReference type="EnsemblPlants" id="KQJ94857"/>
    </source>
</evidence>
<dbReference type="Gramene" id="KQJ94857">
    <property type="protein sequence ID" value="KQJ94857"/>
    <property type="gene ID" value="BRADI_3g13660v3"/>
</dbReference>
<gene>
    <name evidence="2" type="ORF">BRADI_3g13660v3</name>
</gene>
<keyword evidence="4" id="KW-1185">Reference proteome</keyword>
<evidence type="ECO:0000313" key="2">
    <source>
        <dbReference type="EMBL" id="KQJ94857.1"/>
    </source>
</evidence>
<organism evidence="2">
    <name type="scientific">Brachypodium distachyon</name>
    <name type="common">Purple false brome</name>
    <name type="synonym">Trachynia distachya</name>
    <dbReference type="NCBI Taxonomy" id="15368"/>
    <lineage>
        <taxon>Eukaryota</taxon>
        <taxon>Viridiplantae</taxon>
        <taxon>Streptophyta</taxon>
        <taxon>Embryophyta</taxon>
        <taxon>Tracheophyta</taxon>
        <taxon>Spermatophyta</taxon>
        <taxon>Magnoliopsida</taxon>
        <taxon>Liliopsida</taxon>
        <taxon>Poales</taxon>
        <taxon>Poaceae</taxon>
        <taxon>BOP clade</taxon>
        <taxon>Pooideae</taxon>
        <taxon>Stipodae</taxon>
        <taxon>Brachypodieae</taxon>
        <taxon>Brachypodium</taxon>
    </lineage>
</organism>
<dbReference type="EMBL" id="CM000882">
    <property type="protein sequence ID" value="KQJ94857.1"/>
    <property type="molecule type" value="Genomic_DNA"/>
</dbReference>
<dbReference type="InterPro" id="IPR032238">
    <property type="entry name" value="ATP-synth_Z"/>
</dbReference>
<name>A0A0Q3PZL6_BRADI</name>
<dbReference type="PANTHER" id="PTHR35165:SF6">
    <property type="entry name" value="OS08G0113900 PROTEIN"/>
    <property type="match status" value="1"/>
</dbReference>
<sequence length="86" mass="8633">MMAVARREAAASVAVEACLVAAAAGGAMLLAWWALAFHPSNSHLWMVPVGLVLACTPTVVFLALTFSGAGAQAAAAPLSAVVVVEE</sequence>
<reference evidence="3" key="3">
    <citation type="submission" date="2018-08" db="UniProtKB">
        <authorList>
            <consortium name="EnsemblPlants"/>
        </authorList>
    </citation>
    <scope>IDENTIFICATION</scope>
    <source>
        <strain evidence="3">cv. Bd21</strain>
    </source>
</reference>
<protein>
    <submittedName>
        <fullName evidence="2 3">Uncharacterized protein</fullName>
    </submittedName>
</protein>
<evidence type="ECO:0000313" key="4">
    <source>
        <dbReference type="Proteomes" id="UP000008810"/>
    </source>
</evidence>
<reference evidence="2" key="2">
    <citation type="submission" date="2017-06" db="EMBL/GenBank/DDBJ databases">
        <title>WGS assembly of Brachypodium distachyon.</title>
        <authorList>
            <consortium name="The International Brachypodium Initiative"/>
            <person name="Lucas S."/>
            <person name="Harmon-Smith M."/>
            <person name="Lail K."/>
            <person name="Tice H."/>
            <person name="Grimwood J."/>
            <person name="Bruce D."/>
            <person name="Barry K."/>
            <person name="Shu S."/>
            <person name="Lindquist E."/>
            <person name="Wang M."/>
            <person name="Pitluck S."/>
            <person name="Vogel J.P."/>
            <person name="Garvin D.F."/>
            <person name="Mockler T.C."/>
            <person name="Schmutz J."/>
            <person name="Rokhsar D."/>
            <person name="Bevan M.W."/>
        </authorList>
    </citation>
    <scope>NUCLEOTIDE SEQUENCE</scope>
    <source>
        <strain evidence="2">Bd21</strain>
    </source>
</reference>
<dbReference type="Pfam" id="PF16594">
    <property type="entry name" value="ATP-synt_Z"/>
    <property type="match status" value="1"/>
</dbReference>
<dbReference type="Proteomes" id="UP000008810">
    <property type="component" value="Chromosome 3"/>
</dbReference>
<dbReference type="PANTHER" id="PTHR35165">
    <property type="entry name" value="OS08G0113900 PROTEIN"/>
    <property type="match status" value="1"/>
</dbReference>
<accession>A0A0Q3PZL6</accession>
<dbReference type="OrthoDB" id="1423823at2759"/>
<dbReference type="InParanoid" id="A0A0Q3PZL6"/>
<dbReference type="AlphaFoldDB" id="A0A0Q3PZL6"/>
<proteinExistence type="predicted"/>
<keyword evidence="1" id="KW-0472">Membrane</keyword>
<feature type="transmembrane region" description="Helical" evidence="1">
    <location>
        <begin position="12"/>
        <end position="33"/>
    </location>
</feature>
<dbReference type="EnsemblPlants" id="KQJ94857">
    <property type="protein sequence ID" value="KQJ94857"/>
    <property type="gene ID" value="BRADI_3g13660v3"/>
</dbReference>
<keyword evidence="1" id="KW-1133">Transmembrane helix</keyword>
<feature type="transmembrane region" description="Helical" evidence="1">
    <location>
        <begin position="45"/>
        <end position="66"/>
    </location>
</feature>
<keyword evidence="1" id="KW-0812">Transmembrane</keyword>